<dbReference type="Proteomes" id="UP000280197">
    <property type="component" value="Chromosome"/>
</dbReference>
<evidence type="ECO:0000313" key="4">
    <source>
        <dbReference type="EMBL" id="AZP23046.1"/>
    </source>
</evidence>
<feature type="domain" description="N-acetyltransferase" evidence="3">
    <location>
        <begin position="1"/>
        <end position="146"/>
    </location>
</feature>
<evidence type="ECO:0000256" key="2">
    <source>
        <dbReference type="ARBA" id="ARBA00023315"/>
    </source>
</evidence>
<keyword evidence="1 4" id="KW-0808">Transferase</keyword>
<dbReference type="InterPro" id="IPR050680">
    <property type="entry name" value="YpeA/RimI_acetyltransf"/>
</dbReference>
<dbReference type="InterPro" id="IPR016181">
    <property type="entry name" value="Acyl_CoA_acyltransferase"/>
</dbReference>
<accession>A0A3Q9C7Y2</accession>
<protein>
    <submittedName>
        <fullName evidence="4">GNAT family N-acetyltransferase</fullName>
    </submittedName>
</protein>
<keyword evidence="5" id="KW-1185">Reference proteome</keyword>
<evidence type="ECO:0000259" key="3">
    <source>
        <dbReference type="PROSITE" id="PS51186"/>
    </source>
</evidence>
<gene>
    <name evidence="4" type="ORF">EJC51_02570</name>
</gene>
<evidence type="ECO:0000256" key="1">
    <source>
        <dbReference type="ARBA" id="ARBA00022679"/>
    </source>
</evidence>
<dbReference type="AlphaFoldDB" id="A0A3Q9C7Y2"/>
<reference evidence="4 5" key="1">
    <citation type="submission" date="2018-12" db="EMBL/GenBank/DDBJ databases">
        <authorList>
            <person name="Li K."/>
        </authorList>
    </citation>
    <scope>NUCLEOTIDE SEQUENCE [LARGE SCALE GENOMIC DNA]</scope>
    <source>
        <strain evidence="5">CR22</strain>
    </source>
</reference>
<dbReference type="PANTHER" id="PTHR43420">
    <property type="entry name" value="ACETYLTRANSFERASE"/>
    <property type="match status" value="1"/>
</dbReference>
<dbReference type="Gene3D" id="3.40.630.30">
    <property type="match status" value="1"/>
</dbReference>
<dbReference type="KEGG" id="saqu:EJC51_02570"/>
<dbReference type="CDD" id="cd04301">
    <property type="entry name" value="NAT_SF"/>
    <property type="match status" value="1"/>
</dbReference>
<dbReference type="InterPro" id="IPR000182">
    <property type="entry name" value="GNAT_dom"/>
</dbReference>
<dbReference type="EMBL" id="CP034463">
    <property type="protein sequence ID" value="AZP23046.1"/>
    <property type="molecule type" value="Genomic_DNA"/>
</dbReference>
<dbReference type="PROSITE" id="PS51186">
    <property type="entry name" value="GNAT"/>
    <property type="match status" value="1"/>
</dbReference>
<proteinExistence type="predicted"/>
<sequence length="151" mass="17092">MRHVREEDLQELSLLDRESFPEEPYPYFVLRQMFDVYPDHLLVLDDGTALMGYVLCGTAPDLSRSWVLGLGITPDERGQGFGRLLMEEALRRLRGLGVREVVLTVAPANKTAILLYENLGFVGEPTLHENYFGPGADRLLMRLRLSRPGFG</sequence>
<name>A0A3Q9C7Y2_9ACTN</name>
<organism evidence="4 5">
    <name type="scientific">Streptomyces aquilus</name>
    <dbReference type="NCBI Taxonomy" id="2548456"/>
    <lineage>
        <taxon>Bacteria</taxon>
        <taxon>Bacillati</taxon>
        <taxon>Actinomycetota</taxon>
        <taxon>Actinomycetes</taxon>
        <taxon>Kitasatosporales</taxon>
        <taxon>Streptomycetaceae</taxon>
        <taxon>Streptomyces</taxon>
    </lineage>
</organism>
<evidence type="ECO:0000313" key="5">
    <source>
        <dbReference type="Proteomes" id="UP000280197"/>
    </source>
</evidence>
<dbReference type="GO" id="GO:0016747">
    <property type="term" value="F:acyltransferase activity, transferring groups other than amino-acyl groups"/>
    <property type="evidence" value="ECO:0007669"/>
    <property type="project" value="InterPro"/>
</dbReference>
<dbReference type="Pfam" id="PF00583">
    <property type="entry name" value="Acetyltransf_1"/>
    <property type="match status" value="1"/>
</dbReference>
<dbReference type="SUPFAM" id="SSF55729">
    <property type="entry name" value="Acyl-CoA N-acyltransferases (Nat)"/>
    <property type="match status" value="1"/>
</dbReference>
<keyword evidence="2" id="KW-0012">Acyltransferase</keyword>